<dbReference type="KEGG" id="tcx:Tcr_0073"/>
<feature type="transmembrane region" description="Helical" evidence="1">
    <location>
        <begin position="314"/>
        <end position="332"/>
    </location>
</feature>
<dbReference type="InterPro" id="IPR036465">
    <property type="entry name" value="vWFA_dom_sf"/>
</dbReference>
<dbReference type="InterPro" id="IPR050768">
    <property type="entry name" value="UPF0353/GerABKA_families"/>
</dbReference>
<keyword evidence="1" id="KW-0812">Transmembrane</keyword>
<dbReference type="eggNOG" id="COG2304">
    <property type="taxonomic scope" value="Bacteria"/>
</dbReference>
<dbReference type="Pfam" id="PF00092">
    <property type="entry name" value="VWA"/>
    <property type="match status" value="1"/>
</dbReference>
<feature type="domain" description="VWFA" evidence="2">
    <location>
        <begin position="104"/>
        <end position="298"/>
    </location>
</feature>
<dbReference type="STRING" id="317025.Tcr_0073"/>
<keyword evidence="1" id="KW-0472">Membrane</keyword>
<feature type="transmembrane region" description="Helical" evidence="1">
    <location>
        <begin position="71"/>
        <end position="91"/>
    </location>
</feature>
<dbReference type="HOGENOM" id="CLU_024570_0_1_6"/>
<dbReference type="SMART" id="SM00327">
    <property type="entry name" value="VWA"/>
    <property type="match status" value="1"/>
</dbReference>
<organism evidence="3">
    <name type="scientific">Hydrogenovibrio crunogenus (strain DSM 25203 / XCL-2)</name>
    <name type="common">Thiomicrospira crunogena</name>
    <dbReference type="NCBI Taxonomy" id="317025"/>
    <lineage>
        <taxon>Bacteria</taxon>
        <taxon>Pseudomonadati</taxon>
        <taxon>Pseudomonadota</taxon>
        <taxon>Gammaproteobacteria</taxon>
        <taxon>Thiotrichales</taxon>
        <taxon>Piscirickettsiaceae</taxon>
        <taxon>Hydrogenovibrio</taxon>
    </lineage>
</organism>
<dbReference type="PROSITE" id="PS50234">
    <property type="entry name" value="VWFA"/>
    <property type="match status" value="1"/>
</dbReference>
<dbReference type="EMBL" id="CP000109">
    <property type="protein sequence ID" value="ABB40670.1"/>
    <property type="molecule type" value="Genomic_DNA"/>
</dbReference>
<protein>
    <submittedName>
        <fullName evidence="3">Type A von Willebrand factor-like</fullName>
    </submittedName>
</protein>
<gene>
    <name evidence="3" type="ordered locus">Tcr_0073</name>
</gene>
<sequence>MNLTDLTSIWQQFEFIWPWMIAFAPLPWLIRILLKPAVQRQTPLLAPHLMQRLRHTPQPQFVQANRRSIKIPLTGIFLWSLVVLAAMRPVWFLNTTPFQASGKDLMLAVDLSGSMEKTDMPLRGVEVDRLTAVKSVVKNFIQKRQGDRMGLVVFGSQAFLQSPLTYDLNTVETLLNETEIGMAGNNTAIGDAIGIALKHLHQNSEKKAVLILLTDGSNTAGAVQPLDAAKQAQEMGLKIYTIGIGQNQATGLDAFIFGPNRNMDTTTLQKIAELTQGRFFMAKDTNQLNEIYQLIDQLEASQHDINNYRLREELFIWPLGLTFLLSLLLMGLKLYPLPHAVKNTPEGET</sequence>
<evidence type="ECO:0000259" key="2">
    <source>
        <dbReference type="PROSITE" id="PS50234"/>
    </source>
</evidence>
<feature type="transmembrane region" description="Helical" evidence="1">
    <location>
        <begin position="15"/>
        <end position="34"/>
    </location>
</feature>
<name>Q31JK3_HYDCU</name>
<dbReference type="Gene3D" id="3.40.50.410">
    <property type="entry name" value="von Willebrand factor, type A domain"/>
    <property type="match status" value="1"/>
</dbReference>
<dbReference type="OrthoDB" id="6206554at2"/>
<dbReference type="AlphaFoldDB" id="Q31JK3"/>
<evidence type="ECO:0000256" key="1">
    <source>
        <dbReference type="SAM" id="Phobius"/>
    </source>
</evidence>
<keyword evidence="1" id="KW-1133">Transmembrane helix</keyword>
<accession>Q31JK3</accession>
<dbReference type="PANTHER" id="PTHR22550:SF18">
    <property type="entry name" value="VWFA DOMAIN-CONTAINING PROTEIN"/>
    <property type="match status" value="1"/>
</dbReference>
<proteinExistence type="predicted"/>
<reference evidence="3" key="1">
    <citation type="submission" date="2006-07" db="EMBL/GenBank/DDBJ databases">
        <title>Complete sequence of Thiomicrospira crunogena XCL-2.</title>
        <authorList>
            <consortium name="US DOE Joint Genome Institute"/>
            <person name="Copeland A."/>
            <person name="Lucas S."/>
            <person name="Lapidus A."/>
            <person name="Barry K."/>
            <person name="Detter J.C."/>
            <person name="Glavina del Rio T."/>
            <person name="Hammon N."/>
            <person name="Israni S."/>
            <person name="Dalin E."/>
            <person name="Tice H."/>
            <person name="Pitluck S."/>
            <person name="Chain P."/>
            <person name="Malfatti S."/>
            <person name="Shin M."/>
            <person name="Vergez L."/>
            <person name="Schmutz J."/>
            <person name="Larimer F."/>
            <person name="Land M."/>
            <person name="Hauser L."/>
            <person name="Kyrpides N."/>
            <person name="Lykidis A."/>
            <person name="Scott K.M."/>
            <person name="Sievert S."/>
            <person name="Kerfeld C."/>
            <person name="Freyermuth S."/>
            <person name="Dobrinski K."/>
            <person name="Boller A."/>
            <person name="Fitzpatrick K."/>
            <person name="Thoma P."/>
            <person name="Moore J."/>
            <person name="Richardson P."/>
        </authorList>
    </citation>
    <scope>NUCLEOTIDE SEQUENCE</scope>
    <source>
        <strain evidence="3">XCL-2</strain>
    </source>
</reference>
<dbReference type="InterPro" id="IPR002035">
    <property type="entry name" value="VWF_A"/>
</dbReference>
<dbReference type="PANTHER" id="PTHR22550">
    <property type="entry name" value="SPORE GERMINATION PROTEIN"/>
    <property type="match status" value="1"/>
</dbReference>
<dbReference type="SUPFAM" id="SSF53300">
    <property type="entry name" value="vWA-like"/>
    <property type="match status" value="1"/>
</dbReference>
<evidence type="ECO:0000313" key="3">
    <source>
        <dbReference type="EMBL" id="ABB40670.1"/>
    </source>
</evidence>